<dbReference type="EMBL" id="JAUDZG010000003">
    <property type="protein sequence ID" value="KAK3306349.1"/>
    <property type="molecule type" value="Genomic_DNA"/>
</dbReference>
<dbReference type="AlphaFoldDB" id="A0AAJ0M2I3"/>
<feature type="transmembrane region" description="Helical" evidence="8">
    <location>
        <begin position="451"/>
        <end position="477"/>
    </location>
</feature>
<dbReference type="GO" id="GO:0016020">
    <property type="term" value="C:membrane"/>
    <property type="evidence" value="ECO:0007669"/>
    <property type="project" value="UniProtKB-SubCell"/>
</dbReference>
<feature type="transmembrane region" description="Helical" evidence="8">
    <location>
        <begin position="378"/>
        <end position="395"/>
    </location>
</feature>
<accession>A0AAJ0M2I3</accession>
<comment type="subcellular location">
    <subcellularLocation>
        <location evidence="1">Membrane</location>
        <topology evidence="1">Multi-pass membrane protein</topology>
    </subcellularLocation>
</comment>
<reference evidence="10" key="2">
    <citation type="submission" date="2023-06" db="EMBL/GenBank/DDBJ databases">
        <authorList>
            <consortium name="Lawrence Berkeley National Laboratory"/>
            <person name="Mondo S.J."/>
            <person name="Hensen N."/>
            <person name="Bonometti L."/>
            <person name="Westerberg I."/>
            <person name="Brannstrom I.O."/>
            <person name="Guillou S."/>
            <person name="Cros-Aarteil S."/>
            <person name="Calhoun S."/>
            <person name="Haridas S."/>
            <person name="Kuo A."/>
            <person name="Pangilinan J."/>
            <person name="Riley R."/>
            <person name="Labutti K."/>
            <person name="Andreopoulos B."/>
            <person name="Lipzen A."/>
            <person name="Chen C."/>
            <person name="Yanf M."/>
            <person name="Daum C."/>
            <person name="Ng V."/>
            <person name="Clum A."/>
            <person name="Steindorff A."/>
            <person name="Ohm R."/>
            <person name="Martin F."/>
            <person name="Silar P."/>
            <person name="Natvig D."/>
            <person name="Lalanne C."/>
            <person name="Gautier V."/>
            <person name="Ament-Velasquez S.L."/>
            <person name="Kruys A."/>
            <person name="Hutchinson M.I."/>
            <person name="Powell A.J."/>
            <person name="Barry K."/>
            <person name="Miller A.N."/>
            <person name="Grigoriev I.V."/>
            <person name="Debuchy R."/>
            <person name="Gladieux P."/>
            <person name="Thoren M.H."/>
            <person name="Johannesson H."/>
        </authorList>
    </citation>
    <scope>NUCLEOTIDE SEQUENCE</scope>
    <source>
        <strain evidence="10">CBS 333.67</strain>
    </source>
</reference>
<gene>
    <name evidence="10" type="ORF">B0T15DRAFT_430915</name>
</gene>
<keyword evidence="3" id="KW-0050">Antiport</keyword>
<feature type="transmembrane region" description="Helical" evidence="8">
    <location>
        <begin position="407"/>
        <end position="430"/>
    </location>
</feature>
<evidence type="ECO:0000313" key="11">
    <source>
        <dbReference type="Proteomes" id="UP001273166"/>
    </source>
</evidence>
<dbReference type="GeneID" id="87884556"/>
<evidence type="ECO:0000256" key="1">
    <source>
        <dbReference type="ARBA" id="ARBA00004141"/>
    </source>
</evidence>
<evidence type="ECO:0000256" key="8">
    <source>
        <dbReference type="SAM" id="Phobius"/>
    </source>
</evidence>
<evidence type="ECO:0000256" key="2">
    <source>
        <dbReference type="ARBA" id="ARBA00022448"/>
    </source>
</evidence>
<protein>
    <submittedName>
        <fullName evidence="10">Sodium/hydrogen exchanger family-domain-containing protein</fullName>
    </submittedName>
</protein>
<feature type="transmembrane region" description="Helical" evidence="8">
    <location>
        <begin position="133"/>
        <end position="151"/>
    </location>
</feature>
<feature type="transmembrane region" description="Helical" evidence="8">
    <location>
        <begin position="99"/>
        <end position="121"/>
    </location>
</feature>
<feature type="domain" description="Cation/H+ exchanger transmembrane" evidence="9">
    <location>
        <begin position="195"/>
        <end position="512"/>
    </location>
</feature>
<evidence type="ECO:0000256" key="3">
    <source>
        <dbReference type="ARBA" id="ARBA00022449"/>
    </source>
</evidence>
<feature type="transmembrane region" description="Helical" evidence="8">
    <location>
        <begin position="489"/>
        <end position="511"/>
    </location>
</feature>
<keyword evidence="11" id="KW-1185">Reference proteome</keyword>
<evidence type="ECO:0000313" key="10">
    <source>
        <dbReference type="EMBL" id="KAK3306349.1"/>
    </source>
</evidence>
<dbReference type="InterPro" id="IPR038770">
    <property type="entry name" value="Na+/solute_symporter_sf"/>
</dbReference>
<feature type="transmembrane region" description="Helical" evidence="8">
    <location>
        <begin position="253"/>
        <end position="271"/>
    </location>
</feature>
<evidence type="ECO:0000259" key="9">
    <source>
        <dbReference type="Pfam" id="PF00999"/>
    </source>
</evidence>
<organism evidence="10 11">
    <name type="scientific">Chaetomium strumarium</name>
    <dbReference type="NCBI Taxonomy" id="1170767"/>
    <lineage>
        <taxon>Eukaryota</taxon>
        <taxon>Fungi</taxon>
        <taxon>Dikarya</taxon>
        <taxon>Ascomycota</taxon>
        <taxon>Pezizomycotina</taxon>
        <taxon>Sordariomycetes</taxon>
        <taxon>Sordariomycetidae</taxon>
        <taxon>Sordariales</taxon>
        <taxon>Chaetomiaceae</taxon>
        <taxon>Chaetomium</taxon>
    </lineage>
</organism>
<keyword evidence="5 8" id="KW-1133">Transmembrane helix</keyword>
<evidence type="ECO:0000256" key="7">
    <source>
        <dbReference type="ARBA" id="ARBA00023136"/>
    </source>
</evidence>
<evidence type="ECO:0000256" key="5">
    <source>
        <dbReference type="ARBA" id="ARBA00022989"/>
    </source>
</evidence>
<reference evidence="10" key="1">
    <citation type="journal article" date="2023" name="Mol. Phylogenet. Evol.">
        <title>Genome-scale phylogeny and comparative genomics of the fungal order Sordariales.</title>
        <authorList>
            <person name="Hensen N."/>
            <person name="Bonometti L."/>
            <person name="Westerberg I."/>
            <person name="Brannstrom I.O."/>
            <person name="Guillou S."/>
            <person name="Cros-Aarteil S."/>
            <person name="Calhoun S."/>
            <person name="Haridas S."/>
            <person name="Kuo A."/>
            <person name="Mondo S."/>
            <person name="Pangilinan J."/>
            <person name="Riley R."/>
            <person name="LaButti K."/>
            <person name="Andreopoulos B."/>
            <person name="Lipzen A."/>
            <person name="Chen C."/>
            <person name="Yan M."/>
            <person name="Daum C."/>
            <person name="Ng V."/>
            <person name="Clum A."/>
            <person name="Steindorff A."/>
            <person name="Ohm R.A."/>
            <person name="Martin F."/>
            <person name="Silar P."/>
            <person name="Natvig D.O."/>
            <person name="Lalanne C."/>
            <person name="Gautier V."/>
            <person name="Ament-Velasquez S.L."/>
            <person name="Kruys A."/>
            <person name="Hutchinson M.I."/>
            <person name="Powell A.J."/>
            <person name="Barry K."/>
            <person name="Miller A.N."/>
            <person name="Grigoriev I.V."/>
            <person name="Debuchy R."/>
            <person name="Gladieux P."/>
            <person name="Hiltunen Thoren M."/>
            <person name="Johannesson H."/>
        </authorList>
    </citation>
    <scope>NUCLEOTIDE SEQUENCE</scope>
    <source>
        <strain evidence="10">CBS 333.67</strain>
    </source>
</reference>
<dbReference type="GO" id="GO:1902600">
    <property type="term" value="P:proton transmembrane transport"/>
    <property type="evidence" value="ECO:0007669"/>
    <property type="project" value="InterPro"/>
</dbReference>
<feature type="transmembrane region" description="Helical" evidence="8">
    <location>
        <begin position="44"/>
        <end position="64"/>
    </location>
</feature>
<dbReference type="PANTHER" id="PTHR43562:SF2">
    <property type="entry name" value="SODIUM-HYDROGEN ANTIPORTER"/>
    <property type="match status" value="1"/>
</dbReference>
<keyword evidence="4 8" id="KW-0812">Transmembrane</keyword>
<feature type="transmembrane region" description="Helical" evidence="8">
    <location>
        <begin position="297"/>
        <end position="330"/>
    </location>
</feature>
<dbReference type="InterPro" id="IPR006153">
    <property type="entry name" value="Cation/H_exchanger_TM"/>
</dbReference>
<feature type="transmembrane region" description="Helical" evidence="8">
    <location>
        <begin position="70"/>
        <end position="92"/>
    </location>
</feature>
<evidence type="ECO:0000256" key="6">
    <source>
        <dbReference type="ARBA" id="ARBA00023065"/>
    </source>
</evidence>
<dbReference type="Proteomes" id="UP001273166">
    <property type="component" value="Unassembled WGS sequence"/>
</dbReference>
<name>A0AAJ0M2I3_9PEZI</name>
<dbReference type="Pfam" id="PF00999">
    <property type="entry name" value="Na_H_Exchanger"/>
    <property type="match status" value="2"/>
</dbReference>
<keyword evidence="7 8" id="KW-0472">Membrane</keyword>
<evidence type="ECO:0000256" key="4">
    <source>
        <dbReference type="ARBA" id="ARBA00022692"/>
    </source>
</evidence>
<keyword evidence="6" id="KW-0406">Ion transport</keyword>
<dbReference type="PANTHER" id="PTHR43562">
    <property type="entry name" value="NAPA-TYPE SODIUM/HYDROGEN ANTIPORTER"/>
    <property type="match status" value="1"/>
</dbReference>
<keyword evidence="2" id="KW-0813">Transport</keyword>
<feature type="transmembrane region" description="Helical" evidence="8">
    <location>
        <begin position="17"/>
        <end position="37"/>
    </location>
</feature>
<dbReference type="GO" id="GO:0015297">
    <property type="term" value="F:antiporter activity"/>
    <property type="evidence" value="ECO:0007669"/>
    <property type="project" value="UniProtKB-KW"/>
</dbReference>
<comment type="caution">
    <text evidence="10">The sequence shown here is derived from an EMBL/GenBank/DDBJ whole genome shotgun (WGS) entry which is preliminary data.</text>
</comment>
<feature type="domain" description="Cation/H+ exchanger transmembrane" evidence="9">
    <location>
        <begin position="29"/>
        <end position="162"/>
    </location>
</feature>
<proteinExistence type="predicted"/>
<dbReference type="Gene3D" id="1.20.1530.20">
    <property type="match status" value="3"/>
</dbReference>
<sequence>MAADASGGFLAYHEPNIINILTLMSFFLFLVIAEWLADKIFRASLIGHIIVGLIYGVPLANILAQDWQETFLALGYIGLILIIFEGGLTVRLDLLRQNLVLSTMAALLGILTPIALSFALFSAGFHHSLLESFILGTALCSTSLGTTFVLLSSASSRTTTTTTTTTTTNDNNNNNTTTVEVVPGTGTGTVVDYAQTRIGTILISAALLDDVCGLVLVRVIHNLRGIIITTTTASPSNSGDNSSSLGWIIGRPVLASALMAVLTPAAARFVARPVWRRVVVQSRLAARVATTSSRGVLMVVMVLVLGAFLAIAAYAGASVLFGAFLAGAFLSALPEGKVKQEVGGMLGLDGDGDGEKNGAAVPEFTEVFDRYLRAPQRYVLQPLFFASIGFAIPFLELWTGEVIWKGVVYTLLMAVGKLIVGIVVPVWDVVSLSRRKMRGSQKALDGRKTNIGWAPATLLGAAMVARGEIGLLIIQIGLNETTFLTRKGFVIGVWAIVLNTIIGPVLVGVLLKRAGPGITNDARWGVQSQGRL</sequence>
<dbReference type="RefSeq" id="XP_062722129.1">
    <property type="nucleotide sequence ID" value="XM_062865727.1"/>
</dbReference>